<feature type="domain" description="Plasmid replication protein C C-terminal" evidence="2">
    <location>
        <begin position="251"/>
        <end position="349"/>
    </location>
</feature>
<accession>A0A940MS63</accession>
<evidence type="ECO:0000313" key="4">
    <source>
        <dbReference type="Proteomes" id="UP000675940"/>
    </source>
</evidence>
<dbReference type="Pfam" id="PF03428">
    <property type="entry name" value="RP-C"/>
    <property type="match status" value="1"/>
</dbReference>
<protein>
    <submittedName>
        <fullName evidence="3">Replication initiator RepC</fullName>
    </submittedName>
</protein>
<evidence type="ECO:0000259" key="1">
    <source>
        <dbReference type="Pfam" id="PF03428"/>
    </source>
</evidence>
<comment type="caution">
    <text evidence="3">The sequence shown here is derived from an EMBL/GenBank/DDBJ whole genome shotgun (WGS) entry which is preliminary data.</text>
</comment>
<reference evidence="3" key="1">
    <citation type="submission" date="2021-03" db="EMBL/GenBank/DDBJ databases">
        <title>Sagittula salina sp. nov. strain M10.9X isolated from the marine waste.</title>
        <authorList>
            <person name="Satari L."/>
            <person name="Molina-Menor E."/>
            <person name="Vidal-Verdu A."/>
            <person name="Pascual J."/>
            <person name="Pereto J."/>
            <person name="Porcar M."/>
        </authorList>
    </citation>
    <scope>NUCLEOTIDE SEQUENCE</scope>
    <source>
        <strain evidence="3">M10.9X</strain>
    </source>
</reference>
<dbReference type="Pfam" id="PF11800">
    <property type="entry name" value="RP-C_C"/>
    <property type="match status" value="1"/>
</dbReference>
<evidence type="ECO:0000313" key="3">
    <source>
        <dbReference type="EMBL" id="MBP0484419.1"/>
    </source>
</evidence>
<dbReference type="EMBL" id="JAGISH010000012">
    <property type="protein sequence ID" value="MBP0484419.1"/>
    <property type="molecule type" value="Genomic_DNA"/>
</dbReference>
<dbReference type="Proteomes" id="UP000675940">
    <property type="component" value="Unassembled WGS sequence"/>
</dbReference>
<organism evidence="3 4">
    <name type="scientific">Sagittula salina</name>
    <dbReference type="NCBI Taxonomy" id="2820268"/>
    <lineage>
        <taxon>Bacteria</taxon>
        <taxon>Pseudomonadati</taxon>
        <taxon>Pseudomonadota</taxon>
        <taxon>Alphaproteobacteria</taxon>
        <taxon>Rhodobacterales</taxon>
        <taxon>Roseobacteraceae</taxon>
        <taxon>Sagittula</taxon>
    </lineage>
</organism>
<evidence type="ECO:0000259" key="2">
    <source>
        <dbReference type="Pfam" id="PF11800"/>
    </source>
</evidence>
<dbReference type="InterPro" id="IPR047611">
    <property type="entry name" value="RepABC_RepC"/>
</dbReference>
<proteinExistence type="predicted"/>
<dbReference type="InterPro" id="IPR021760">
    <property type="entry name" value="RepC_C"/>
</dbReference>
<dbReference type="RefSeq" id="WP_209362753.1">
    <property type="nucleotide sequence ID" value="NZ_JAGISH010000012.1"/>
</dbReference>
<feature type="domain" description="Plasmid replication protein C N-terminal" evidence="1">
    <location>
        <begin position="20"/>
        <end position="163"/>
    </location>
</feature>
<dbReference type="AlphaFoldDB" id="A0A940MS63"/>
<sequence>MTELSRIRVGQPVETCPKPGPCPADKWALLDALTHAASDFGLGHRTLTVLRALLSFFPHRALPADPGGAVVYPSNRTLSERLNGMPESTLRRHLGTLVRSGLVNRQDSANRKRFARFGGVAFGFDLSPLARCAESLLAAAECARERRDRVAALRALIAATRQQLLDDGCDTGDPLLEEARLSLRRKLSPDTLETLLNALDKRLTTRLPSVEMSACDNRNERHIQDTEDSESVYQNTRFRDRGPEAHTPPALSEVLESCHEYRGFFPGTPSDWPGLESIVRRLHPMLGIDAQVFEEARTAMGSERAVAVVLCMLETLEGIHRPGAYLRGLARRAAEGRFNMPGMLMAARKRRESMQGAMAIAG</sequence>
<name>A0A940MS63_9RHOB</name>
<gene>
    <name evidence="3" type="ORF">J5474_18250</name>
</gene>
<dbReference type="NCBIfam" id="NF040974">
    <property type="entry name" value="RepABC_RepC"/>
    <property type="match status" value="1"/>
</dbReference>
<dbReference type="InterPro" id="IPR005090">
    <property type="entry name" value="RepC_N"/>
</dbReference>
<keyword evidence="4" id="KW-1185">Reference proteome</keyword>